<dbReference type="InterPro" id="IPR018076">
    <property type="entry name" value="T2SS_GspF_dom"/>
</dbReference>
<dbReference type="Pfam" id="PF00482">
    <property type="entry name" value="T2SSF"/>
    <property type="match status" value="1"/>
</dbReference>
<evidence type="ECO:0000256" key="3">
    <source>
        <dbReference type="ARBA" id="ARBA00022692"/>
    </source>
</evidence>
<evidence type="ECO:0000256" key="4">
    <source>
        <dbReference type="ARBA" id="ARBA00022989"/>
    </source>
</evidence>
<sequence length="304" mass="33654">MWEISRCIRLPFIEMSLQRKVLLVAIGALLSAIPFVYLVFFLRGELLESIRNVGGVYVVTSVKVNVLWTISLVLAMLPYAVVDYFIDLFIDRVHRELPEIFKGLAEALRSGLTIAESLRHVAETYGGEIGKILKNAVVLIELGLPLPQALEKSVSRFRLPALERAASIISTAYESSGRLIDVLESSSQIFGALRAYEDERLTALRPHMMTIYVSTILYVVLALTILYVFVIPLSKLQGIPGAMGKIDPGVYTAIMYFAGIIVAFFGGMLVGKMRYGKASAGLIHSAAQMSIVAFSFYMAEMFLR</sequence>
<proteinExistence type="predicted"/>
<keyword evidence="3 6" id="KW-0812">Transmembrane</keyword>
<comment type="subcellular location">
    <subcellularLocation>
        <location evidence="1">Cell membrane</location>
        <topology evidence="1">Multi-pass membrane protein</topology>
    </subcellularLocation>
</comment>
<evidence type="ECO:0000313" key="8">
    <source>
        <dbReference type="EMBL" id="AGT35447.1"/>
    </source>
</evidence>
<dbReference type="Proteomes" id="UP000015543">
    <property type="component" value="Chromosome"/>
</dbReference>
<dbReference type="GO" id="GO:0005886">
    <property type="term" value="C:plasma membrane"/>
    <property type="evidence" value="ECO:0007669"/>
    <property type="project" value="UniProtKB-SubCell"/>
</dbReference>
<reference evidence="8 9" key="1">
    <citation type="journal article" date="2013" name="Genome Announc.">
        <title>Complete Genomic Sequence of 'Thermofilum adornatus' Strain 1910bT, a Hyperthermophilic Anaerobic Organotrophic Crenarchaeon.</title>
        <authorList>
            <person name="Dominova I.N."/>
            <person name="Kublanov I.V."/>
            <person name="Podosokorskaya O.A."/>
            <person name="Derbikova K.S."/>
            <person name="Patrushev M.V."/>
            <person name="Toshchakov S.V."/>
        </authorList>
    </citation>
    <scope>NUCLEOTIDE SEQUENCE [LARGE SCALE GENOMIC DNA]</scope>
    <source>
        <strain evidence="9">1910b</strain>
    </source>
</reference>
<dbReference type="eggNOG" id="arCOG01811">
    <property type="taxonomic scope" value="Archaea"/>
</dbReference>
<dbReference type="Gene3D" id="1.20.81.30">
    <property type="entry name" value="Type II secretion system (T2SS), domain F"/>
    <property type="match status" value="1"/>
</dbReference>
<evidence type="ECO:0000259" key="7">
    <source>
        <dbReference type="Pfam" id="PF00482"/>
    </source>
</evidence>
<dbReference type="KEGG" id="thb:N186_05510"/>
<keyword evidence="5 6" id="KW-0472">Membrane</keyword>
<feature type="transmembrane region" description="Helical" evidence="6">
    <location>
        <begin position="282"/>
        <end position="299"/>
    </location>
</feature>
<evidence type="ECO:0000256" key="6">
    <source>
        <dbReference type="SAM" id="Phobius"/>
    </source>
</evidence>
<dbReference type="HOGENOM" id="CLU_082039_0_0_2"/>
<name>S6A5P7_9CREN</name>
<dbReference type="PANTHER" id="PTHR35402">
    <property type="entry name" value="INTEGRAL MEMBRANE PROTEIN-RELATED"/>
    <property type="match status" value="1"/>
</dbReference>
<feature type="transmembrane region" description="Helical" evidence="6">
    <location>
        <begin position="209"/>
        <end position="230"/>
    </location>
</feature>
<keyword evidence="4 6" id="KW-1133">Transmembrane helix</keyword>
<dbReference type="PATRIC" id="fig|1365176.7.peg.1091"/>
<dbReference type="AlphaFoldDB" id="S6A5P7"/>
<keyword evidence="2" id="KW-1003">Cell membrane</keyword>
<feature type="domain" description="Type II secretion system protein GspF" evidence="7">
    <location>
        <begin position="104"/>
        <end position="226"/>
    </location>
</feature>
<dbReference type="EMBL" id="CP006646">
    <property type="protein sequence ID" value="AGT35447.1"/>
    <property type="molecule type" value="Genomic_DNA"/>
</dbReference>
<evidence type="ECO:0000256" key="1">
    <source>
        <dbReference type="ARBA" id="ARBA00004651"/>
    </source>
</evidence>
<organism evidence="8 9">
    <name type="scientific">Thermofilum adornatum</name>
    <dbReference type="NCBI Taxonomy" id="1365176"/>
    <lineage>
        <taxon>Archaea</taxon>
        <taxon>Thermoproteota</taxon>
        <taxon>Thermoprotei</taxon>
        <taxon>Thermofilales</taxon>
        <taxon>Thermofilaceae</taxon>
        <taxon>Thermofilum</taxon>
    </lineage>
</organism>
<feature type="transmembrane region" description="Helical" evidence="6">
    <location>
        <begin position="21"/>
        <end position="42"/>
    </location>
</feature>
<dbReference type="PANTHER" id="PTHR35402:SF1">
    <property type="entry name" value="TYPE II SECRETION SYSTEM PROTEIN GSPF DOMAIN-CONTAINING PROTEIN"/>
    <property type="match status" value="1"/>
</dbReference>
<accession>S6A5P7</accession>
<keyword evidence="9" id="KW-1185">Reference proteome</keyword>
<evidence type="ECO:0000313" key="9">
    <source>
        <dbReference type="Proteomes" id="UP000015543"/>
    </source>
</evidence>
<evidence type="ECO:0000256" key="5">
    <source>
        <dbReference type="ARBA" id="ARBA00023136"/>
    </source>
</evidence>
<dbReference type="InterPro" id="IPR042094">
    <property type="entry name" value="T2SS_GspF_sf"/>
</dbReference>
<protein>
    <recommendedName>
        <fullName evidence="7">Type II secretion system protein GspF domain-containing protein</fullName>
    </recommendedName>
</protein>
<evidence type="ECO:0000256" key="2">
    <source>
        <dbReference type="ARBA" id="ARBA00022475"/>
    </source>
</evidence>
<feature type="transmembrane region" description="Helical" evidence="6">
    <location>
        <begin position="250"/>
        <end position="270"/>
    </location>
</feature>
<gene>
    <name evidence="8" type="ORF">N186_05510</name>
</gene>
<dbReference type="InterPro" id="IPR056569">
    <property type="entry name" value="ArlJ-like"/>
</dbReference>